<proteinExistence type="predicted"/>
<keyword evidence="3" id="KW-1185">Reference proteome</keyword>
<dbReference type="AlphaFoldDB" id="A0A9P9EGX1"/>
<sequence length="188" mass="20396">MSIRLSTSTRHALATFGACPAQGRKEHTVRLGFAPPVGIVTRLELHPGVLRNRGIIIILLFPYSQTAPAHASHETAMPEERYNAVPSQSSCLNRTLPSNKTSSNFDVMYERTNGRASAPSQDSHGSDDNSCSTLQARGHEAKLTWKNNPTSRNLSLNFAPASPLVALTSGILYDPPALTPRGHLSRRS</sequence>
<gene>
    <name evidence="2" type="ORF">B0J13DRAFT_75806</name>
</gene>
<evidence type="ECO:0000313" key="3">
    <source>
        <dbReference type="Proteomes" id="UP000717696"/>
    </source>
</evidence>
<evidence type="ECO:0000313" key="2">
    <source>
        <dbReference type="EMBL" id="KAH7137258.1"/>
    </source>
</evidence>
<evidence type="ECO:0000256" key="1">
    <source>
        <dbReference type="SAM" id="MobiDB-lite"/>
    </source>
</evidence>
<dbReference type="EMBL" id="JAGMUU010000015">
    <property type="protein sequence ID" value="KAH7137258.1"/>
    <property type="molecule type" value="Genomic_DNA"/>
</dbReference>
<feature type="region of interest" description="Disordered" evidence="1">
    <location>
        <begin position="114"/>
        <end position="133"/>
    </location>
</feature>
<protein>
    <submittedName>
        <fullName evidence="2">Uncharacterized protein</fullName>
    </submittedName>
</protein>
<name>A0A9P9EGX1_9HYPO</name>
<accession>A0A9P9EGX1</accession>
<reference evidence="2" key="1">
    <citation type="journal article" date="2021" name="Nat. Commun.">
        <title>Genetic determinants of endophytism in the Arabidopsis root mycobiome.</title>
        <authorList>
            <person name="Mesny F."/>
            <person name="Miyauchi S."/>
            <person name="Thiergart T."/>
            <person name="Pickel B."/>
            <person name="Atanasova L."/>
            <person name="Karlsson M."/>
            <person name="Huettel B."/>
            <person name="Barry K.W."/>
            <person name="Haridas S."/>
            <person name="Chen C."/>
            <person name="Bauer D."/>
            <person name="Andreopoulos W."/>
            <person name="Pangilinan J."/>
            <person name="LaButti K."/>
            <person name="Riley R."/>
            <person name="Lipzen A."/>
            <person name="Clum A."/>
            <person name="Drula E."/>
            <person name="Henrissat B."/>
            <person name="Kohler A."/>
            <person name="Grigoriev I.V."/>
            <person name="Martin F.M."/>
            <person name="Hacquard S."/>
        </authorList>
    </citation>
    <scope>NUCLEOTIDE SEQUENCE</scope>
    <source>
        <strain evidence="2">MPI-CAGE-AT-0021</strain>
    </source>
</reference>
<comment type="caution">
    <text evidence="2">The sequence shown here is derived from an EMBL/GenBank/DDBJ whole genome shotgun (WGS) entry which is preliminary data.</text>
</comment>
<dbReference type="Proteomes" id="UP000717696">
    <property type="component" value="Unassembled WGS sequence"/>
</dbReference>
<organism evidence="2 3">
    <name type="scientific">Dactylonectria estremocensis</name>
    <dbReference type="NCBI Taxonomy" id="1079267"/>
    <lineage>
        <taxon>Eukaryota</taxon>
        <taxon>Fungi</taxon>
        <taxon>Dikarya</taxon>
        <taxon>Ascomycota</taxon>
        <taxon>Pezizomycotina</taxon>
        <taxon>Sordariomycetes</taxon>
        <taxon>Hypocreomycetidae</taxon>
        <taxon>Hypocreales</taxon>
        <taxon>Nectriaceae</taxon>
        <taxon>Dactylonectria</taxon>
    </lineage>
</organism>